<dbReference type="InterPro" id="IPR011992">
    <property type="entry name" value="EF-hand-dom_pair"/>
</dbReference>
<accession>A0A9U8ENC3</accession>
<feature type="region of interest" description="Disordered" evidence="1">
    <location>
        <begin position="127"/>
        <end position="147"/>
    </location>
</feature>
<dbReference type="OrthoDB" id="10007716at2759"/>
<sequence>MRELNVEELSSKRPDVDRDYQTARKYRFLKGIEKKRIQKKTQIFKTFIGVNHLLPLYWIHHGQTGLNRSIGNHSTKTRQEKMNKDDPKRRIHLYLLETLGFGNTKNRQRTNTQVKTSKCPKLHILKKTKSKQVAASEQGTSDSLDYEANPDIPSFQSGQFMSSTVLKKIPIAKRHMDNFGGTNDYGLLSRRGVMLHTDRYQLDFMKSMDSNSQRERLQAGVDYVESVRGNKRKKEMLPHRAEFDLIMGGKQIEFEERFDINREIQKLKAIAMPTHAKDLFHGRGIRLPSNHMSLHPRHPLPNDLEEELSQSAPNPFQHLPHRISEPLQHHLPRMFRDLTSLDRGMNTMSYGSFKKHPRLPSIPPRTESTGSSLYSPTTPWSTVTWTDGSQQDPRISMFQERRTISNISARLGFQGRLHRDVIPLSRAQSQAPPPAQEQTIKQKNKLITRGVAEQMSSKKPIRNIFIHQARTSQSQEKEQTEGRGPSLSSLENRDTPENLNKSRMSNNFDLLEAEDDDSMDDKHQKSPKDTNLTEPQTHEEQELSQTFNRLNTGSNSYLGYEQLKMQLPKVFSEKQEKFMEEVYNMINSMEAFGIDEFMIMNQLSKTIESLSGKASEAFESIDLVTLPQELKKYVGQFQDNDTANTSKISIDSLRKILSATFSFDQVLWNKTLESISLDHPDQVSKSVYIAHIPFFLSLEKTSSDV</sequence>
<dbReference type="RefSeq" id="XP_013095266.2">
    <property type="nucleotide sequence ID" value="XM_013239812.2"/>
</dbReference>
<dbReference type="GeneID" id="106078796"/>
<gene>
    <name evidence="3" type="primary">LOC106078796</name>
</gene>
<dbReference type="SUPFAM" id="SSF47473">
    <property type="entry name" value="EF-hand"/>
    <property type="match status" value="1"/>
</dbReference>
<feature type="region of interest" description="Disordered" evidence="1">
    <location>
        <begin position="351"/>
        <end position="376"/>
    </location>
</feature>
<dbReference type="Proteomes" id="UP001165740">
    <property type="component" value="Chromosome 6"/>
</dbReference>
<evidence type="ECO:0000313" key="2">
    <source>
        <dbReference type="Proteomes" id="UP001165740"/>
    </source>
</evidence>
<evidence type="ECO:0000313" key="3">
    <source>
        <dbReference type="RefSeq" id="XP_013095266.2"/>
    </source>
</evidence>
<dbReference type="AlphaFoldDB" id="A0A9U8ENC3"/>
<keyword evidence="2" id="KW-1185">Reference proteome</keyword>
<organism evidence="2 3">
    <name type="scientific">Biomphalaria glabrata</name>
    <name type="common">Bloodfluke planorb</name>
    <name type="synonym">Freshwater snail</name>
    <dbReference type="NCBI Taxonomy" id="6526"/>
    <lineage>
        <taxon>Eukaryota</taxon>
        <taxon>Metazoa</taxon>
        <taxon>Spiralia</taxon>
        <taxon>Lophotrochozoa</taxon>
        <taxon>Mollusca</taxon>
        <taxon>Gastropoda</taxon>
        <taxon>Heterobranchia</taxon>
        <taxon>Euthyneura</taxon>
        <taxon>Panpulmonata</taxon>
        <taxon>Hygrophila</taxon>
        <taxon>Lymnaeoidea</taxon>
        <taxon>Planorbidae</taxon>
        <taxon>Biomphalaria</taxon>
    </lineage>
</organism>
<feature type="compositionally biased region" description="Polar residues" evidence="1">
    <location>
        <begin position="131"/>
        <end position="143"/>
    </location>
</feature>
<reference evidence="3" key="1">
    <citation type="submission" date="2025-08" db="UniProtKB">
        <authorList>
            <consortium name="RefSeq"/>
        </authorList>
    </citation>
    <scope>IDENTIFICATION</scope>
</reference>
<dbReference type="KEGG" id="bgt:106078796"/>
<evidence type="ECO:0000256" key="1">
    <source>
        <dbReference type="SAM" id="MobiDB-lite"/>
    </source>
</evidence>
<protein>
    <submittedName>
        <fullName evidence="3">Uncharacterized protein LOC106078796 isoform X1</fullName>
    </submittedName>
</protein>
<proteinExistence type="predicted"/>
<feature type="compositionally biased region" description="Polar residues" evidence="1">
    <location>
        <begin position="497"/>
        <end position="508"/>
    </location>
</feature>
<name>A0A9U8ENC3_BIOGL</name>
<feature type="region of interest" description="Disordered" evidence="1">
    <location>
        <begin position="468"/>
        <end position="545"/>
    </location>
</feature>